<dbReference type="InterPro" id="IPR013809">
    <property type="entry name" value="ENTH"/>
</dbReference>
<feature type="domain" description="ENTH" evidence="10">
    <location>
        <begin position="24"/>
        <end position="162"/>
    </location>
</feature>
<gene>
    <name evidence="12" type="primary">LOC112295405</name>
    <name evidence="11" type="ORF">PHYPA_022676</name>
</gene>
<dbReference type="OMA" id="THDANGG"/>
<dbReference type="OrthoDB" id="44015at2759"/>
<evidence type="ECO:0000256" key="8">
    <source>
        <dbReference type="ARBA" id="ARBA00023329"/>
    </source>
</evidence>
<dbReference type="GO" id="GO:0072583">
    <property type="term" value="P:clathrin-dependent endocytosis"/>
    <property type="evidence" value="ECO:0000318"/>
    <property type="project" value="GO_Central"/>
</dbReference>
<evidence type="ECO:0000256" key="6">
    <source>
        <dbReference type="ARBA" id="ARBA00023136"/>
    </source>
</evidence>
<dbReference type="Gramene" id="Pp3c18_3170V3.1">
    <property type="protein sequence ID" value="Pp3c18_3170V3.1"/>
    <property type="gene ID" value="Pp3c18_3170"/>
</dbReference>
<reference evidence="11 13" key="2">
    <citation type="journal article" date="2018" name="Plant J.">
        <title>The Physcomitrella patens chromosome-scale assembly reveals moss genome structure and evolution.</title>
        <authorList>
            <person name="Lang D."/>
            <person name="Ullrich K.K."/>
            <person name="Murat F."/>
            <person name="Fuchs J."/>
            <person name="Jenkins J."/>
            <person name="Haas F.B."/>
            <person name="Piednoel M."/>
            <person name="Gundlach H."/>
            <person name="Van Bel M."/>
            <person name="Meyberg R."/>
            <person name="Vives C."/>
            <person name="Morata J."/>
            <person name="Symeonidi A."/>
            <person name="Hiss M."/>
            <person name="Muchero W."/>
            <person name="Kamisugi Y."/>
            <person name="Saleh O."/>
            <person name="Blanc G."/>
            <person name="Decker E.L."/>
            <person name="van Gessel N."/>
            <person name="Grimwood J."/>
            <person name="Hayes R.D."/>
            <person name="Graham S.W."/>
            <person name="Gunter L.E."/>
            <person name="McDaniel S.F."/>
            <person name="Hoernstein S.N.W."/>
            <person name="Larsson A."/>
            <person name="Li F.W."/>
            <person name="Perroud P.F."/>
            <person name="Phillips J."/>
            <person name="Ranjan P."/>
            <person name="Rokshar D.S."/>
            <person name="Rothfels C.J."/>
            <person name="Schneider L."/>
            <person name="Shu S."/>
            <person name="Stevenson D.W."/>
            <person name="Thummler F."/>
            <person name="Tillich M."/>
            <person name="Villarreal Aguilar J.C."/>
            <person name="Widiez T."/>
            <person name="Wong G.K."/>
            <person name="Wymore A."/>
            <person name="Zhang Y."/>
            <person name="Zimmer A.D."/>
            <person name="Quatrano R.S."/>
            <person name="Mayer K.F.X."/>
            <person name="Goodstein D."/>
            <person name="Casacuberta J.M."/>
            <person name="Vandepoele K."/>
            <person name="Reski R."/>
            <person name="Cuming A.C."/>
            <person name="Tuskan G.A."/>
            <person name="Maumus F."/>
            <person name="Salse J."/>
            <person name="Schmutz J."/>
            <person name="Rensing S.A."/>
        </authorList>
    </citation>
    <scope>NUCLEOTIDE SEQUENCE [LARGE SCALE GENOMIC DNA]</scope>
    <source>
        <strain evidence="12 13">cv. Gransden 2004</strain>
    </source>
</reference>
<evidence type="ECO:0000256" key="2">
    <source>
        <dbReference type="ARBA" id="ARBA00004555"/>
    </source>
</evidence>
<evidence type="ECO:0000256" key="1">
    <source>
        <dbReference type="ARBA" id="ARBA00004132"/>
    </source>
</evidence>
<evidence type="ECO:0000256" key="5">
    <source>
        <dbReference type="ARBA" id="ARBA00023034"/>
    </source>
</evidence>
<protein>
    <recommendedName>
        <fullName evidence="10">ENTH domain-containing protein</fullName>
    </recommendedName>
</protein>
<reference evidence="12" key="3">
    <citation type="submission" date="2020-12" db="UniProtKB">
        <authorList>
            <consortium name="EnsemblPlants"/>
        </authorList>
    </citation>
    <scope>IDENTIFICATION</scope>
</reference>
<dbReference type="Pfam" id="PF07651">
    <property type="entry name" value="ANTH"/>
    <property type="match status" value="1"/>
</dbReference>
<feature type="compositionally biased region" description="Basic and acidic residues" evidence="9">
    <location>
        <begin position="314"/>
        <end position="328"/>
    </location>
</feature>
<dbReference type="GO" id="GO:0048268">
    <property type="term" value="P:clathrin coat assembly"/>
    <property type="evidence" value="ECO:0007669"/>
    <property type="project" value="InterPro"/>
</dbReference>
<sequence length="582" mass="63927">MASQQSIRKALGAIKDSTKVGLAKVNSTYKELDIAVVKATNHVECPPKEKHVRMIFLATSASRLRADVAYCIHALARRIAKTHNWTVALKSMMVIHRTLREGDPTFREELINYGRNRGHILNLSNFKDDSSPHAWDYSAWVRTYALFLEERLECFRVLKYDVESERPTGHSRTRELDTVELLEHLPALQQLLFRLMGCQPEGAAISNYVIQAALGLVLKESFKLYRAINDGIINLVDKFFEMQRHDAVKALEIYKRAGQQAERLSDFYEVCKGLDLARSFQFPTLEQPPQSFLTTMEDYVKEAPRAGATLMLKNEPEYGERSPPRALEEPAPPSYKEEDYEEEPKASVPVPEKEPEPAPEPAVVEPMGNLLDLDSDLPNASALEEANALALAIIPDGQSANGNAGPTFDVNDPAGWELALVTNPTDSATAATKHNNLAGGFDKLTLDSLYDDALHKRGANGAVPNSYNMGMNGSGPNPFQGPGMPPQHMDPFMASGQYAPTTNVQMQMMQQQQAMMMQQQQQQVMGMGAGTPIPFGNANPFGGPVGGTYPYGAPQPAPVPGQLALPAPPPAYSNPFGNPGLL</sequence>
<dbReference type="InterPro" id="IPR045192">
    <property type="entry name" value="AP180-like"/>
</dbReference>
<evidence type="ECO:0000259" key="10">
    <source>
        <dbReference type="PROSITE" id="PS50942"/>
    </source>
</evidence>
<comment type="subcellular location">
    <subcellularLocation>
        <location evidence="1">Cytoplasmic vesicle</location>
        <location evidence="1">Clathrin-coated vesicle</location>
    </subcellularLocation>
    <subcellularLocation>
        <location evidence="2">Golgi apparatus</location>
    </subcellularLocation>
    <subcellularLocation>
        <location evidence="3">Membrane</location>
        <location evidence="3">Clathrin-coated pit</location>
    </subcellularLocation>
</comment>
<keyword evidence="13" id="KW-1185">Reference proteome</keyword>
<evidence type="ECO:0000256" key="7">
    <source>
        <dbReference type="ARBA" id="ARBA00023176"/>
    </source>
</evidence>
<dbReference type="PANTHER" id="PTHR22951">
    <property type="entry name" value="CLATHRIN ASSEMBLY PROTEIN"/>
    <property type="match status" value="1"/>
</dbReference>
<dbReference type="GO" id="GO:0006900">
    <property type="term" value="P:vesicle budding from membrane"/>
    <property type="evidence" value="ECO:0000318"/>
    <property type="project" value="GO_Central"/>
</dbReference>
<evidence type="ECO:0000313" key="11">
    <source>
        <dbReference type="EMBL" id="PNR34778.1"/>
    </source>
</evidence>
<keyword evidence="5" id="KW-0333">Golgi apparatus</keyword>
<keyword evidence="4" id="KW-0254">Endocytosis</keyword>
<dbReference type="RefSeq" id="XP_024402709.1">
    <property type="nucleotide sequence ID" value="XM_024546941.2"/>
</dbReference>
<keyword evidence="8" id="KW-0968">Cytoplasmic vesicle</keyword>
<dbReference type="EMBL" id="ABEU02000018">
    <property type="protein sequence ID" value="PNR34778.1"/>
    <property type="molecule type" value="Genomic_DNA"/>
</dbReference>
<dbReference type="EnsemblPlants" id="Pp3c18_3170V3.4">
    <property type="protein sequence ID" value="Pp3c18_3170V3.4"/>
    <property type="gene ID" value="Pp3c18_3170"/>
</dbReference>
<dbReference type="CDD" id="cd03564">
    <property type="entry name" value="ANTH_N"/>
    <property type="match status" value="1"/>
</dbReference>
<dbReference type="GO" id="GO:0005794">
    <property type="term" value="C:Golgi apparatus"/>
    <property type="evidence" value="ECO:0007669"/>
    <property type="project" value="UniProtKB-SubCell"/>
</dbReference>
<dbReference type="GO" id="GO:0005545">
    <property type="term" value="F:1-phosphatidylinositol binding"/>
    <property type="evidence" value="ECO:0000318"/>
    <property type="project" value="GO_Central"/>
</dbReference>
<dbReference type="GO" id="GO:0030136">
    <property type="term" value="C:clathrin-coated vesicle"/>
    <property type="evidence" value="ECO:0000318"/>
    <property type="project" value="GO_Central"/>
</dbReference>
<dbReference type="KEGG" id="ppp:112295405"/>
<name>A0A2K1IZS5_PHYPA</name>
<keyword evidence="7" id="KW-0168">Coated pit</keyword>
<organism evidence="11">
    <name type="scientific">Physcomitrium patens</name>
    <name type="common">Spreading-leaved earth moss</name>
    <name type="synonym">Physcomitrella patens</name>
    <dbReference type="NCBI Taxonomy" id="3218"/>
    <lineage>
        <taxon>Eukaryota</taxon>
        <taxon>Viridiplantae</taxon>
        <taxon>Streptophyta</taxon>
        <taxon>Embryophyta</taxon>
        <taxon>Bryophyta</taxon>
        <taxon>Bryophytina</taxon>
        <taxon>Bryopsida</taxon>
        <taxon>Funariidae</taxon>
        <taxon>Funariales</taxon>
        <taxon>Funariaceae</taxon>
        <taxon>Physcomitrium</taxon>
    </lineage>
</organism>
<evidence type="ECO:0000313" key="12">
    <source>
        <dbReference type="EnsemblPlants" id="Pp3c18_3170V3.1"/>
    </source>
</evidence>
<dbReference type="FunFam" id="1.20.58.150:FF:000003">
    <property type="entry name" value="Putative clathrin assembly protein"/>
    <property type="match status" value="1"/>
</dbReference>
<dbReference type="GO" id="GO:0000149">
    <property type="term" value="F:SNARE binding"/>
    <property type="evidence" value="ECO:0000318"/>
    <property type="project" value="GO_Central"/>
</dbReference>
<dbReference type="GeneID" id="112295405"/>
<dbReference type="SMART" id="SM00273">
    <property type="entry name" value="ENTH"/>
    <property type="match status" value="1"/>
</dbReference>
<dbReference type="PROSITE" id="PS50942">
    <property type="entry name" value="ENTH"/>
    <property type="match status" value="1"/>
</dbReference>
<reference evidence="11 13" key="1">
    <citation type="journal article" date="2008" name="Science">
        <title>The Physcomitrella genome reveals evolutionary insights into the conquest of land by plants.</title>
        <authorList>
            <person name="Rensing S."/>
            <person name="Lang D."/>
            <person name="Zimmer A."/>
            <person name="Terry A."/>
            <person name="Salamov A."/>
            <person name="Shapiro H."/>
            <person name="Nishiyama T."/>
            <person name="Perroud P.-F."/>
            <person name="Lindquist E."/>
            <person name="Kamisugi Y."/>
            <person name="Tanahashi T."/>
            <person name="Sakakibara K."/>
            <person name="Fujita T."/>
            <person name="Oishi K."/>
            <person name="Shin-I T."/>
            <person name="Kuroki Y."/>
            <person name="Toyoda A."/>
            <person name="Suzuki Y."/>
            <person name="Hashimoto A."/>
            <person name="Yamaguchi K."/>
            <person name="Sugano A."/>
            <person name="Kohara Y."/>
            <person name="Fujiyama A."/>
            <person name="Anterola A."/>
            <person name="Aoki S."/>
            <person name="Ashton N."/>
            <person name="Barbazuk W.B."/>
            <person name="Barker E."/>
            <person name="Bennetzen J."/>
            <person name="Bezanilla M."/>
            <person name="Blankenship R."/>
            <person name="Cho S.H."/>
            <person name="Dutcher S."/>
            <person name="Estelle M."/>
            <person name="Fawcett J.A."/>
            <person name="Gundlach H."/>
            <person name="Hanada K."/>
            <person name="Heyl A."/>
            <person name="Hicks K.A."/>
            <person name="Hugh J."/>
            <person name="Lohr M."/>
            <person name="Mayer K."/>
            <person name="Melkozernov A."/>
            <person name="Murata T."/>
            <person name="Nelson D."/>
            <person name="Pils B."/>
            <person name="Prigge M."/>
            <person name="Reiss B."/>
            <person name="Renner T."/>
            <person name="Rombauts S."/>
            <person name="Rushton P."/>
            <person name="Sanderfoot A."/>
            <person name="Schween G."/>
            <person name="Shiu S.-H."/>
            <person name="Stueber K."/>
            <person name="Theodoulou F.L."/>
            <person name="Tu H."/>
            <person name="Van de Peer Y."/>
            <person name="Verrier P.J."/>
            <person name="Waters E."/>
            <person name="Wood A."/>
            <person name="Yang L."/>
            <person name="Cove D."/>
            <person name="Cuming A."/>
            <person name="Hasebe M."/>
            <person name="Lucas S."/>
            <person name="Mishler D.B."/>
            <person name="Reski R."/>
            <person name="Grigoriev I."/>
            <person name="Quatrano R.S."/>
            <person name="Boore J.L."/>
        </authorList>
    </citation>
    <scope>NUCLEOTIDE SEQUENCE [LARGE SCALE GENOMIC DNA]</scope>
    <source>
        <strain evidence="12 13">cv. Gransden 2004</strain>
    </source>
</reference>
<evidence type="ECO:0000313" key="13">
    <source>
        <dbReference type="Proteomes" id="UP000006727"/>
    </source>
</evidence>
<dbReference type="InterPro" id="IPR011417">
    <property type="entry name" value="ANTH_dom"/>
</dbReference>
<dbReference type="FunCoup" id="A0A2K1IZS5">
    <property type="interactions" value="3879"/>
</dbReference>
<proteinExistence type="predicted"/>
<evidence type="ECO:0000256" key="3">
    <source>
        <dbReference type="ARBA" id="ARBA00004600"/>
    </source>
</evidence>
<dbReference type="SUPFAM" id="SSF48464">
    <property type="entry name" value="ENTH/VHS domain"/>
    <property type="match status" value="1"/>
</dbReference>
<dbReference type="InterPro" id="IPR008942">
    <property type="entry name" value="ENTH_VHS"/>
</dbReference>
<keyword evidence="6" id="KW-0472">Membrane</keyword>
<dbReference type="Gramene" id="Pp3c18_3170V3.4">
    <property type="protein sequence ID" value="Pp3c18_3170V3.4"/>
    <property type="gene ID" value="Pp3c18_3170"/>
</dbReference>
<dbReference type="SUPFAM" id="SSF89009">
    <property type="entry name" value="GAT-like domain"/>
    <property type="match status" value="1"/>
</dbReference>
<evidence type="ECO:0000256" key="9">
    <source>
        <dbReference type="SAM" id="MobiDB-lite"/>
    </source>
</evidence>
<dbReference type="FunFam" id="1.25.40.90:FF:000005">
    <property type="entry name" value="Clathrin assembly protein AP180"/>
    <property type="match status" value="1"/>
</dbReference>
<evidence type="ECO:0000256" key="4">
    <source>
        <dbReference type="ARBA" id="ARBA00022583"/>
    </source>
</evidence>
<dbReference type="PaxDb" id="3218-PP1S17_213V6.1"/>
<dbReference type="Gene3D" id="1.20.58.150">
    <property type="entry name" value="ANTH domain"/>
    <property type="match status" value="1"/>
</dbReference>
<dbReference type="STRING" id="3218.A0A2K1IZS5"/>
<dbReference type="AlphaFoldDB" id="A0A2K1IZS5"/>
<dbReference type="InterPro" id="IPR048050">
    <property type="entry name" value="ANTH_N_plant"/>
</dbReference>
<dbReference type="Gene3D" id="1.25.40.90">
    <property type="match status" value="1"/>
</dbReference>
<dbReference type="InterPro" id="IPR014712">
    <property type="entry name" value="ANTH_dom_sf"/>
</dbReference>
<accession>A0A2K1IZS5</accession>
<dbReference type="PANTHER" id="PTHR22951:SF5">
    <property type="entry name" value="PHOSPHATIDYLINOSITOL-BINDING CLATHRIN ASSEMBLY PROTEIN LAP"/>
    <property type="match status" value="1"/>
</dbReference>
<dbReference type="Proteomes" id="UP000006727">
    <property type="component" value="Chromosome 18"/>
</dbReference>
<dbReference type="GO" id="GO:0005905">
    <property type="term" value="C:clathrin-coated pit"/>
    <property type="evidence" value="ECO:0000318"/>
    <property type="project" value="GO_Central"/>
</dbReference>
<dbReference type="GO" id="GO:0005546">
    <property type="term" value="F:phosphatidylinositol-4,5-bisphosphate binding"/>
    <property type="evidence" value="ECO:0000318"/>
    <property type="project" value="GO_Central"/>
</dbReference>
<dbReference type="EnsemblPlants" id="Pp3c18_3170V3.1">
    <property type="protein sequence ID" value="Pp3c18_3170V3.1"/>
    <property type="gene ID" value="Pp3c18_3170"/>
</dbReference>
<dbReference type="GO" id="GO:0032050">
    <property type="term" value="F:clathrin heavy chain binding"/>
    <property type="evidence" value="ECO:0000318"/>
    <property type="project" value="GO_Central"/>
</dbReference>
<feature type="region of interest" description="Disordered" evidence="9">
    <location>
        <begin position="310"/>
        <end position="363"/>
    </location>
</feature>